<evidence type="ECO:0000313" key="2">
    <source>
        <dbReference type="Proteomes" id="UP001239111"/>
    </source>
</evidence>
<dbReference type="EMBL" id="CM056743">
    <property type="protein sequence ID" value="KAJ8673395.1"/>
    <property type="molecule type" value="Genomic_DNA"/>
</dbReference>
<sequence>MERDRPAWSQPRESDDTSDPDIVELSEVQFQLRFKSSSRVSSDSEESQISTSKTTGSTIKSAAQPVRKQRRVGDMVSSCQSFREGGEMANAITKAVLSCIAKDNLPLCTTEREGFLYSMKTVAPQYELPGMNKAIPLIGEKYEAHPPATVIPFSENVDGFS</sequence>
<dbReference type="Proteomes" id="UP001239111">
    <property type="component" value="Chromosome 3"/>
</dbReference>
<name>A0ACC2NV15_9HYME</name>
<proteinExistence type="predicted"/>
<organism evidence="1 2">
    <name type="scientific">Eretmocerus hayati</name>
    <dbReference type="NCBI Taxonomy" id="131215"/>
    <lineage>
        <taxon>Eukaryota</taxon>
        <taxon>Metazoa</taxon>
        <taxon>Ecdysozoa</taxon>
        <taxon>Arthropoda</taxon>
        <taxon>Hexapoda</taxon>
        <taxon>Insecta</taxon>
        <taxon>Pterygota</taxon>
        <taxon>Neoptera</taxon>
        <taxon>Endopterygota</taxon>
        <taxon>Hymenoptera</taxon>
        <taxon>Apocrita</taxon>
        <taxon>Proctotrupomorpha</taxon>
        <taxon>Chalcidoidea</taxon>
        <taxon>Aphelinidae</taxon>
        <taxon>Aphelininae</taxon>
        <taxon>Eretmocerus</taxon>
    </lineage>
</organism>
<reference evidence="1" key="1">
    <citation type="submission" date="2023-04" db="EMBL/GenBank/DDBJ databases">
        <title>A chromosome-level genome assembly of the parasitoid wasp Eretmocerus hayati.</title>
        <authorList>
            <person name="Zhong Y."/>
            <person name="Liu S."/>
            <person name="Liu Y."/>
        </authorList>
    </citation>
    <scope>NUCLEOTIDE SEQUENCE</scope>
    <source>
        <strain evidence="1">ZJU_SS_LIU_2023</strain>
    </source>
</reference>
<accession>A0ACC2NV15</accession>
<comment type="caution">
    <text evidence="1">The sequence shown here is derived from an EMBL/GenBank/DDBJ whole genome shotgun (WGS) entry which is preliminary data.</text>
</comment>
<gene>
    <name evidence="1" type="ORF">QAD02_004657</name>
</gene>
<evidence type="ECO:0000313" key="1">
    <source>
        <dbReference type="EMBL" id="KAJ8673395.1"/>
    </source>
</evidence>
<protein>
    <submittedName>
        <fullName evidence="1">Uncharacterized protein</fullName>
    </submittedName>
</protein>
<keyword evidence="2" id="KW-1185">Reference proteome</keyword>